<protein>
    <recommendedName>
        <fullName evidence="8">PH domain-containing protein</fullName>
    </recommendedName>
</protein>
<evidence type="ECO:0000256" key="3">
    <source>
        <dbReference type="SAM" id="MobiDB-lite"/>
    </source>
</evidence>
<dbReference type="Pfam" id="PF00169">
    <property type="entry name" value="PH"/>
    <property type="match status" value="1"/>
</dbReference>
<feature type="region of interest" description="Disordered" evidence="3">
    <location>
        <begin position="287"/>
        <end position="307"/>
    </location>
</feature>
<name>A0A8T1VQV5_9STRA</name>
<dbReference type="PROSITE" id="PS50132">
    <property type="entry name" value="RGS"/>
    <property type="match status" value="1"/>
</dbReference>
<gene>
    <name evidence="6" type="ORF">PHYPSEUDO_004894</name>
</gene>
<comment type="caution">
    <text evidence="6">The sequence shown here is derived from an EMBL/GenBank/DDBJ whole genome shotgun (WGS) entry which is preliminary data.</text>
</comment>
<sequence>MELPASYLELEEKPKAHGFAELDASPRDVDPFDKRMTRMTTATISSSSYFDSGGGTRYRDLAEEMKDSGPPPPAAPLSIDEEERVLTSPRVQTVQSASNVLALASRARGNDNLSASVPMRRYNSSASMMQAAMERKRSMGSAASGAAMMRAAKAGSPGEERTGFARIYFENKSFTSSTVFKLLSSTTVLEVRKSMAAKIKIPLQDFNNYAIVVVFPTDNAGSLSARTLRDEELILPLVERLNRARPVQTVEADDTIGGAARAKPKHRSRPPVKFVLKDVQGSHLDISDSAAASASTTPRRQGSDTQSINFPVLLGKGVYSGYLQKASSRDPNLWRKRWFIIKGDQLLYCKSNVNQQDVTSISLLGAVLAKAKPEVHVPFSFQLKTPRRDYELCASSKDEMVAWIHALHVQIGLCSENHRLYEAEIWITEDAVTRSEQESYVPLAAEPSLLERVLSREDTLKLFRDFVFTTQYQSLLDTWIECELFRRSCLARENGLVTSAGMTNRRTAQDEWDHLKAIIRAIQLLNIVHADELDLLRQSYQTEQNNRRLSMALNNDGYEEYPHTDVIVPVQRKLFKAIEAGPFQQFLLQNGYRLLLERIIGAIA</sequence>
<dbReference type="SMART" id="SM00233">
    <property type="entry name" value="PH"/>
    <property type="match status" value="1"/>
</dbReference>
<dbReference type="CDD" id="cd00821">
    <property type="entry name" value="PH"/>
    <property type="match status" value="1"/>
</dbReference>
<proteinExistence type="predicted"/>
<dbReference type="PROSITE" id="PS50003">
    <property type="entry name" value="PH_DOMAIN"/>
    <property type="match status" value="1"/>
</dbReference>
<evidence type="ECO:0000256" key="2">
    <source>
        <dbReference type="ARBA" id="ARBA00022833"/>
    </source>
</evidence>
<dbReference type="AlphaFoldDB" id="A0A8T1VQV5"/>
<evidence type="ECO:0000259" key="5">
    <source>
        <dbReference type="PROSITE" id="PS50132"/>
    </source>
</evidence>
<keyword evidence="7" id="KW-1185">Reference proteome</keyword>
<dbReference type="Proteomes" id="UP000694044">
    <property type="component" value="Unassembled WGS sequence"/>
</dbReference>
<dbReference type="EMBL" id="JAGDFM010000209">
    <property type="protein sequence ID" value="KAG7382413.1"/>
    <property type="molecule type" value="Genomic_DNA"/>
</dbReference>
<dbReference type="InterPro" id="IPR045258">
    <property type="entry name" value="ACAP1/2/3-like"/>
</dbReference>
<dbReference type="PANTHER" id="PTHR23180:SF160">
    <property type="entry name" value="ADP-RIBOSYLATION FACTOR GTPASE-ACTIVATING PROTEIN EFFECTOR PROTEIN 1"/>
    <property type="match status" value="1"/>
</dbReference>
<dbReference type="GO" id="GO:0005096">
    <property type="term" value="F:GTPase activator activity"/>
    <property type="evidence" value="ECO:0007669"/>
    <property type="project" value="InterPro"/>
</dbReference>
<dbReference type="GO" id="GO:0046872">
    <property type="term" value="F:metal ion binding"/>
    <property type="evidence" value="ECO:0007669"/>
    <property type="project" value="UniProtKB-KW"/>
</dbReference>
<evidence type="ECO:0000313" key="7">
    <source>
        <dbReference type="Proteomes" id="UP000694044"/>
    </source>
</evidence>
<evidence type="ECO:0000256" key="1">
    <source>
        <dbReference type="ARBA" id="ARBA00022723"/>
    </source>
</evidence>
<dbReference type="InterPro" id="IPR016137">
    <property type="entry name" value="RGS"/>
</dbReference>
<dbReference type="OrthoDB" id="73680at2759"/>
<feature type="domain" description="RGS" evidence="5">
    <location>
        <begin position="449"/>
        <end position="596"/>
    </location>
</feature>
<evidence type="ECO:0000313" key="6">
    <source>
        <dbReference type="EMBL" id="KAG7382413.1"/>
    </source>
</evidence>
<reference evidence="6" key="1">
    <citation type="submission" date="2021-02" db="EMBL/GenBank/DDBJ databases">
        <authorList>
            <person name="Palmer J.M."/>
        </authorList>
    </citation>
    <scope>NUCLEOTIDE SEQUENCE</scope>
    <source>
        <strain evidence="6">SCRP734</strain>
    </source>
</reference>
<evidence type="ECO:0000259" key="4">
    <source>
        <dbReference type="PROSITE" id="PS50003"/>
    </source>
</evidence>
<feature type="domain" description="PH" evidence="4">
    <location>
        <begin position="316"/>
        <end position="412"/>
    </location>
</feature>
<evidence type="ECO:0008006" key="8">
    <source>
        <dbReference type="Google" id="ProtNLM"/>
    </source>
</evidence>
<accession>A0A8T1VQV5</accession>
<dbReference type="InterPro" id="IPR001849">
    <property type="entry name" value="PH_domain"/>
</dbReference>
<keyword evidence="1" id="KW-0479">Metal-binding</keyword>
<feature type="compositionally biased region" description="Polar residues" evidence="3">
    <location>
        <begin position="296"/>
        <end position="307"/>
    </location>
</feature>
<keyword evidence="2" id="KW-0862">Zinc</keyword>
<dbReference type="PANTHER" id="PTHR23180">
    <property type="entry name" value="CENTAURIN/ARF"/>
    <property type="match status" value="1"/>
</dbReference>
<organism evidence="6 7">
    <name type="scientific">Phytophthora pseudosyringae</name>
    <dbReference type="NCBI Taxonomy" id="221518"/>
    <lineage>
        <taxon>Eukaryota</taxon>
        <taxon>Sar</taxon>
        <taxon>Stramenopiles</taxon>
        <taxon>Oomycota</taxon>
        <taxon>Peronosporomycetes</taxon>
        <taxon>Peronosporales</taxon>
        <taxon>Peronosporaceae</taxon>
        <taxon>Phytophthora</taxon>
    </lineage>
</organism>